<evidence type="ECO:0000313" key="2">
    <source>
        <dbReference type="EMBL" id="EXZ45256.1"/>
    </source>
</evidence>
<gene>
    <name evidence="2" type="ORF">M076_1535</name>
</gene>
<dbReference type="PANTHER" id="PTHR30547:SF5">
    <property type="entry name" value="NUCLEASE YHCG-RELATED"/>
    <property type="match status" value="1"/>
</dbReference>
<dbReference type="InterPro" id="IPR053148">
    <property type="entry name" value="PD-DEXK-like_domain"/>
</dbReference>
<comment type="caution">
    <text evidence="2">The sequence shown here is derived from an EMBL/GenBank/DDBJ whole genome shotgun (WGS) entry which is preliminary data.</text>
</comment>
<dbReference type="EMBL" id="JGDM01000029">
    <property type="protein sequence ID" value="EXZ45256.1"/>
    <property type="molecule type" value="Genomic_DNA"/>
</dbReference>
<dbReference type="Pfam" id="PF17761">
    <property type="entry name" value="DUF1016_N"/>
    <property type="match status" value="1"/>
</dbReference>
<dbReference type="PANTHER" id="PTHR30547">
    <property type="entry name" value="UNCHARACTERIZED PROTEIN YHCG-RELATED"/>
    <property type="match status" value="1"/>
</dbReference>
<proteinExistence type="predicted"/>
<dbReference type="AlphaFoldDB" id="A0A016BXI2"/>
<protein>
    <recommendedName>
        <fullName evidence="1">YhcG N-terminal domain-containing protein</fullName>
    </recommendedName>
</protein>
<organism evidence="2 3">
    <name type="scientific">Bacteroides fragilis str. 2-F-2 #4</name>
    <dbReference type="NCBI Taxonomy" id="1339280"/>
    <lineage>
        <taxon>Bacteria</taxon>
        <taxon>Pseudomonadati</taxon>
        <taxon>Bacteroidota</taxon>
        <taxon>Bacteroidia</taxon>
        <taxon>Bacteroidales</taxon>
        <taxon>Bacteroidaceae</taxon>
        <taxon>Bacteroides</taxon>
    </lineage>
</organism>
<name>A0A016BXI2_BACFG</name>
<dbReference type="Proteomes" id="UP000022272">
    <property type="component" value="Unassembled WGS sequence"/>
</dbReference>
<reference evidence="2 3" key="1">
    <citation type="submission" date="2014-02" db="EMBL/GenBank/DDBJ databases">
        <authorList>
            <person name="Sears C."/>
            <person name="Carroll K."/>
            <person name="Sack B.R."/>
            <person name="Qadri F."/>
            <person name="Myers L.L."/>
            <person name="Chung G.-T."/>
            <person name="Escheverria P."/>
            <person name="Fraser C.M."/>
            <person name="Sadzewicz L."/>
            <person name="Shefchek K.A."/>
            <person name="Tallon L."/>
            <person name="Das S.P."/>
            <person name="Daugherty S."/>
            <person name="Mongodin E.F."/>
        </authorList>
    </citation>
    <scope>NUCLEOTIDE SEQUENCE [LARGE SCALE GENOMIC DNA]</scope>
    <source>
        <strain evidence="2 3">2-F-2 #4</strain>
    </source>
</reference>
<sequence length="107" mass="12426">MKDKNMDMTLLTFDSDYERLVSNISSLWDHAKSKAISAINTELLEANWQIGRHIVEFEQEGKERAQYGKQLLVNLSKDLTIKRGKGFSRSNLNYMRKLYVAFPIVEV</sequence>
<evidence type="ECO:0000259" key="1">
    <source>
        <dbReference type="Pfam" id="PF17761"/>
    </source>
</evidence>
<dbReference type="InterPro" id="IPR041527">
    <property type="entry name" value="YhcG_N"/>
</dbReference>
<dbReference type="RefSeq" id="WP_032570201.1">
    <property type="nucleotide sequence ID" value="NZ_JGDM01000029.1"/>
</dbReference>
<evidence type="ECO:0000313" key="3">
    <source>
        <dbReference type="Proteomes" id="UP000022272"/>
    </source>
</evidence>
<dbReference type="PATRIC" id="fig|1339280.3.peg.1479"/>
<accession>A0A016BXI2</accession>
<feature type="domain" description="YhcG N-terminal" evidence="1">
    <location>
        <begin position="24"/>
        <end position="103"/>
    </location>
</feature>